<proteinExistence type="inferred from homology"/>
<evidence type="ECO:0000256" key="2">
    <source>
        <dbReference type="ARBA" id="ARBA00010472"/>
    </source>
</evidence>
<dbReference type="PRINTS" id="PR00294">
    <property type="entry name" value="SSBTLNINHBTR"/>
</dbReference>
<evidence type="ECO:0000256" key="9">
    <source>
        <dbReference type="SAM" id="SignalP"/>
    </source>
</evidence>
<gene>
    <name evidence="11" type="ORF">JW592_23105</name>
</gene>
<feature type="chain" id="PRO_5045443159" evidence="9">
    <location>
        <begin position="29"/>
        <end position="143"/>
    </location>
</feature>
<dbReference type="InterPro" id="IPR000691">
    <property type="entry name" value="Prot_inh_I16_SSI"/>
</dbReference>
<evidence type="ECO:0000256" key="6">
    <source>
        <dbReference type="ARBA" id="ARBA00022900"/>
    </source>
</evidence>
<dbReference type="GO" id="GO:0030414">
    <property type="term" value="F:peptidase inhibitor activity"/>
    <property type="evidence" value="ECO:0007669"/>
    <property type="project" value="UniProtKB-KW"/>
</dbReference>
<dbReference type="Gene3D" id="3.30.350.10">
    <property type="entry name" value="Subtilisin inhibitor-like"/>
    <property type="match status" value="1"/>
</dbReference>
<evidence type="ECO:0000313" key="12">
    <source>
        <dbReference type="Proteomes" id="UP001518976"/>
    </source>
</evidence>
<evidence type="ECO:0000256" key="4">
    <source>
        <dbReference type="ARBA" id="ARBA00022525"/>
    </source>
</evidence>
<comment type="subcellular location">
    <subcellularLocation>
        <location evidence="1">Secreted</location>
    </subcellularLocation>
</comment>
<evidence type="ECO:0000256" key="3">
    <source>
        <dbReference type="ARBA" id="ARBA00011738"/>
    </source>
</evidence>
<dbReference type="InterPro" id="IPR023549">
    <property type="entry name" value="Subtilisin_inhibitor"/>
</dbReference>
<protein>
    <submittedName>
        <fullName evidence="11">Protease inhibitor</fullName>
    </submittedName>
</protein>
<comment type="caution">
    <text evidence="11">The sequence shown here is derived from an EMBL/GenBank/DDBJ whole genome shotgun (WGS) entry which is preliminary data.</text>
</comment>
<keyword evidence="12" id="KW-1185">Reference proteome</keyword>
<keyword evidence="6 8" id="KW-0722">Serine protease inhibitor</keyword>
<evidence type="ECO:0000259" key="10">
    <source>
        <dbReference type="Pfam" id="PF00720"/>
    </source>
</evidence>
<keyword evidence="7" id="KW-1015">Disulfide bond</keyword>
<evidence type="ECO:0000256" key="8">
    <source>
        <dbReference type="RuleBase" id="RU003471"/>
    </source>
</evidence>
<comment type="subunit">
    <text evidence="3">Homodimer.</text>
</comment>
<dbReference type="InterPro" id="IPR036819">
    <property type="entry name" value="Subtilisin_inhibitor-like_sf"/>
</dbReference>
<keyword evidence="5 8" id="KW-0646">Protease inhibitor</keyword>
<dbReference type="PROSITE" id="PS00999">
    <property type="entry name" value="SSI"/>
    <property type="match status" value="1"/>
</dbReference>
<dbReference type="InterPro" id="IPR020054">
    <property type="entry name" value="Prot_inh_SSI_I16_CS"/>
</dbReference>
<name>A0ABS3WZ24_9ACTN</name>
<reference evidence="11 12" key="1">
    <citation type="submission" date="2021-02" db="EMBL/GenBank/DDBJ databases">
        <title>Streptomyces spirodelae sp. nov., isolated from duckweed.</title>
        <authorList>
            <person name="Saimee Y."/>
            <person name="Duangmal K."/>
        </authorList>
    </citation>
    <scope>NUCLEOTIDE SEQUENCE [LARGE SCALE GENOMIC DNA]</scope>
    <source>
        <strain evidence="11 12">DW4-2</strain>
    </source>
</reference>
<sequence>MSTRHLVRTALAAAALTLPLLAPQSAPAADAASAPRSAKPDRGDQGVFLAVSRSGKSTIRGVLLQCEPTPRGKHPKAAQACAALDKTRGNLDALPGKRGHCTMKHDPVTAEARGSHRGKAVNWKKTFPNACALHRATGPLFDF</sequence>
<dbReference type="Pfam" id="PF00720">
    <property type="entry name" value="SSI"/>
    <property type="match status" value="1"/>
</dbReference>
<feature type="signal peptide" evidence="9">
    <location>
        <begin position="1"/>
        <end position="28"/>
    </location>
</feature>
<dbReference type="Proteomes" id="UP001518976">
    <property type="component" value="Unassembled WGS sequence"/>
</dbReference>
<comment type="similarity">
    <text evidence="2 8">Belongs to the protease inhibitor I16 (SSI) family.</text>
</comment>
<feature type="domain" description="Subtilisin inhibitor" evidence="10">
    <location>
        <begin position="56"/>
        <end position="129"/>
    </location>
</feature>
<organism evidence="11 12">
    <name type="scientific">Streptomyces spirodelae</name>
    <dbReference type="NCBI Taxonomy" id="2812904"/>
    <lineage>
        <taxon>Bacteria</taxon>
        <taxon>Bacillati</taxon>
        <taxon>Actinomycetota</taxon>
        <taxon>Actinomycetes</taxon>
        <taxon>Kitasatosporales</taxon>
        <taxon>Streptomycetaceae</taxon>
        <taxon>Streptomyces</taxon>
    </lineage>
</organism>
<accession>A0ABS3WZ24</accession>
<keyword evidence="9" id="KW-0732">Signal</keyword>
<evidence type="ECO:0000256" key="7">
    <source>
        <dbReference type="ARBA" id="ARBA00023157"/>
    </source>
</evidence>
<dbReference type="SUPFAM" id="SSF55399">
    <property type="entry name" value="Subtilisin inhibitor"/>
    <property type="match status" value="1"/>
</dbReference>
<dbReference type="EMBL" id="JAFFZN010000023">
    <property type="protein sequence ID" value="MBO8188334.1"/>
    <property type="molecule type" value="Genomic_DNA"/>
</dbReference>
<evidence type="ECO:0000256" key="5">
    <source>
        <dbReference type="ARBA" id="ARBA00022690"/>
    </source>
</evidence>
<evidence type="ECO:0000313" key="11">
    <source>
        <dbReference type="EMBL" id="MBO8188334.1"/>
    </source>
</evidence>
<keyword evidence="4" id="KW-0964">Secreted</keyword>
<evidence type="ECO:0000256" key="1">
    <source>
        <dbReference type="ARBA" id="ARBA00004613"/>
    </source>
</evidence>